<reference evidence="1 2" key="1">
    <citation type="submission" date="2024-02" db="EMBL/GenBank/DDBJ databases">
        <authorList>
            <consortium name="ELIXIR-Norway"/>
            <consortium name="Elixir Norway"/>
        </authorList>
    </citation>
    <scope>NUCLEOTIDE SEQUENCE [LARGE SCALE GENOMIC DNA]</scope>
</reference>
<gene>
    <name evidence="1" type="ORF">CSSPJE1EN1_LOCUS14711</name>
</gene>
<organism evidence="1 2">
    <name type="scientific">Sphagnum jensenii</name>
    <dbReference type="NCBI Taxonomy" id="128206"/>
    <lineage>
        <taxon>Eukaryota</taxon>
        <taxon>Viridiplantae</taxon>
        <taxon>Streptophyta</taxon>
        <taxon>Embryophyta</taxon>
        <taxon>Bryophyta</taxon>
        <taxon>Sphagnophytina</taxon>
        <taxon>Sphagnopsida</taxon>
        <taxon>Sphagnales</taxon>
        <taxon>Sphagnaceae</taxon>
        <taxon>Sphagnum</taxon>
    </lineage>
</organism>
<sequence length="130" mass="14028">MAFSSNGSSANAGAIRTESIPLHVESTTEPVQQGGRWNTEVRKHVVTGLGFDHVNPSSAENEQTAGELHRAYMGQDDTHEVDAAYPAVADHIWTPILQLLMDLGQLTKAGNVFSVNCQKRSVLWKGGVEG</sequence>
<evidence type="ECO:0000313" key="2">
    <source>
        <dbReference type="Proteomes" id="UP001497444"/>
    </source>
</evidence>
<keyword evidence="2" id="KW-1185">Reference proteome</keyword>
<proteinExistence type="predicted"/>
<protein>
    <submittedName>
        <fullName evidence="1">Uncharacterized protein</fullName>
    </submittedName>
</protein>
<name>A0ABP0WUC6_9BRYO</name>
<dbReference type="EMBL" id="OZ020097">
    <property type="protein sequence ID" value="CAK9269233.1"/>
    <property type="molecule type" value="Genomic_DNA"/>
</dbReference>
<dbReference type="Proteomes" id="UP001497444">
    <property type="component" value="Chromosome 2"/>
</dbReference>
<evidence type="ECO:0000313" key="1">
    <source>
        <dbReference type="EMBL" id="CAK9269233.1"/>
    </source>
</evidence>
<accession>A0ABP0WUC6</accession>